<dbReference type="GO" id="GO:0008270">
    <property type="term" value="F:zinc ion binding"/>
    <property type="evidence" value="ECO:0007669"/>
    <property type="project" value="UniProtKB-KW"/>
</dbReference>
<dbReference type="InterPro" id="IPR013087">
    <property type="entry name" value="Znf_C2H2_type"/>
</dbReference>
<dbReference type="AlphaFoldDB" id="A0A0E9NLV2"/>
<dbReference type="Gene3D" id="3.30.160.60">
    <property type="entry name" value="Classic Zinc Finger"/>
    <property type="match status" value="3"/>
</dbReference>
<dbReference type="STRING" id="698492.A0A0E9NLV2"/>
<keyword evidence="2 4" id="KW-0863">Zinc-finger</keyword>
<reference evidence="7 8" key="3">
    <citation type="journal article" date="2015" name="Genome Announc.">
        <title>Draft Genome Sequence of the Archiascomycetous Yeast Saitoella complicata.</title>
        <authorList>
            <person name="Yamauchi K."/>
            <person name="Kondo S."/>
            <person name="Hamamoto M."/>
            <person name="Takahashi Y."/>
            <person name="Ogura Y."/>
            <person name="Hayashi T."/>
            <person name="Nishida H."/>
        </authorList>
    </citation>
    <scope>NUCLEOTIDE SEQUENCE [LARGE SCALE GENOMIC DNA]</scope>
    <source>
        <strain evidence="7 8">NRRL Y-17804</strain>
    </source>
</reference>
<proteinExistence type="predicted"/>
<gene>
    <name evidence="7" type="ORF">G7K_4950-t1</name>
</gene>
<dbReference type="Proteomes" id="UP000033140">
    <property type="component" value="Unassembled WGS sequence"/>
</dbReference>
<feature type="compositionally biased region" description="Basic and acidic residues" evidence="5">
    <location>
        <begin position="369"/>
        <end position="379"/>
    </location>
</feature>
<feature type="region of interest" description="Disordered" evidence="5">
    <location>
        <begin position="361"/>
        <end position="432"/>
    </location>
</feature>
<dbReference type="EMBL" id="BACD03000037">
    <property type="protein sequence ID" value="GAO50829.1"/>
    <property type="molecule type" value="Genomic_DNA"/>
</dbReference>
<comment type="caution">
    <text evidence="7">The sequence shown here is derived from an EMBL/GenBank/DDBJ whole genome shotgun (WGS) entry which is preliminary data.</text>
</comment>
<reference evidence="7 8" key="1">
    <citation type="journal article" date="2011" name="J. Gen. Appl. Microbiol.">
        <title>Draft genome sequencing of the enigmatic yeast Saitoella complicata.</title>
        <authorList>
            <person name="Nishida H."/>
            <person name="Hamamoto M."/>
            <person name="Sugiyama J."/>
        </authorList>
    </citation>
    <scope>NUCLEOTIDE SEQUENCE [LARGE SCALE GENOMIC DNA]</scope>
    <source>
        <strain evidence="7 8">NRRL Y-17804</strain>
    </source>
</reference>
<dbReference type="SMART" id="SM00355">
    <property type="entry name" value="ZnF_C2H2"/>
    <property type="match status" value="2"/>
</dbReference>
<dbReference type="GO" id="GO:0000981">
    <property type="term" value="F:DNA-binding transcription factor activity, RNA polymerase II-specific"/>
    <property type="evidence" value="ECO:0007669"/>
    <property type="project" value="TreeGrafter"/>
</dbReference>
<keyword evidence="1" id="KW-0479">Metal-binding</keyword>
<evidence type="ECO:0000256" key="3">
    <source>
        <dbReference type="ARBA" id="ARBA00022833"/>
    </source>
</evidence>
<feature type="region of interest" description="Disordered" evidence="5">
    <location>
        <begin position="543"/>
        <end position="575"/>
    </location>
</feature>
<dbReference type="PANTHER" id="PTHR23235">
    <property type="entry name" value="KRUEPPEL-LIKE TRANSCRIPTION FACTOR"/>
    <property type="match status" value="1"/>
</dbReference>
<evidence type="ECO:0000313" key="7">
    <source>
        <dbReference type="EMBL" id="GAO50829.1"/>
    </source>
</evidence>
<keyword evidence="3" id="KW-0862">Zinc</keyword>
<keyword evidence="8" id="KW-1185">Reference proteome</keyword>
<name>A0A0E9NLV2_SAICN</name>
<feature type="domain" description="C2H2-type" evidence="6">
    <location>
        <begin position="481"/>
        <end position="508"/>
    </location>
</feature>
<dbReference type="PROSITE" id="PS00028">
    <property type="entry name" value="ZINC_FINGER_C2H2_1"/>
    <property type="match status" value="2"/>
</dbReference>
<evidence type="ECO:0000256" key="5">
    <source>
        <dbReference type="SAM" id="MobiDB-lite"/>
    </source>
</evidence>
<protein>
    <recommendedName>
        <fullName evidence="6">C2H2-type domain-containing protein</fullName>
    </recommendedName>
</protein>
<dbReference type="Pfam" id="PF00096">
    <property type="entry name" value="zf-C2H2"/>
    <property type="match status" value="1"/>
</dbReference>
<accession>A0A0E9NLV2</accession>
<evidence type="ECO:0000313" key="8">
    <source>
        <dbReference type="Proteomes" id="UP000033140"/>
    </source>
</evidence>
<organism evidence="7 8">
    <name type="scientific">Saitoella complicata (strain BCRC 22490 / CBS 7301 / JCM 7358 / NBRC 10748 / NRRL Y-17804)</name>
    <dbReference type="NCBI Taxonomy" id="698492"/>
    <lineage>
        <taxon>Eukaryota</taxon>
        <taxon>Fungi</taxon>
        <taxon>Dikarya</taxon>
        <taxon>Ascomycota</taxon>
        <taxon>Taphrinomycotina</taxon>
        <taxon>Taphrinomycotina incertae sedis</taxon>
        <taxon>Saitoella</taxon>
    </lineage>
</organism>
<dbReference type="SUPFAM" id="SSF57667">
    <property type="entry name" value="beta-beta-alpha zinc fingers"/>
    <property type="match status" value="2"/>
</dbReference>
<evidence type="ECO:0000256" key="4">
    <source>
        <dbReference type="PROSITE-ProRule" id="PRU00042"/>
    </source>
</evidence>
<dbReference type="InterPro" id="IPR036236">
    <property type="entry name" value="Znf_C2H2_sf"/>
</dbReference>
<feature type="compositionally biased region" description="Polar residues" evidence="5">
    <location>
        <begin position="409"/>
        <end position="430"/>
    </location>
</feature>
<feature type="domain" description="C2H2-type" evidence="6">
    <location>
        <begin position="451"/>
        <end position="480"/>
    </location>
</feature>
<reference evidence="7 8" key="2">
    <citation type="journal article" date="2014" name="J. Gen. Appl. Microbiol.">
        <title>The early diverging ascomycetous budding yeast Saitoella complicata has three histone deacetylases belonging to the Clr6, Hos2, and Rpd3 lineages.</title>
        <authorList>
            <person name="Nishida H."/>
            <person name="Matsumoto T."/>
            <person name="Kondo S."/>
            <person name="Hamamoto M."/>
            <person name="Yoshikawa H."/>
        </authorList>
    </citation>
    <scope>NUCLEOTIDE SEQUENCE [LARGE SCALE GENOMIC DNA]</scope>
    <source>
        <strain evidence="7 8">NRRL Y-17804</strain>
    </source>
</reference>
<dbReference type="PROSITE" id="PS50157">
    <property type="entry name" value="ZINC_FINGER_C2H2_2"/>
    <property type="match status" value="2"/>
</dbReference>
<sequence>MWANHNKRSSQQPYPQPSLLIKALLLHNPPIKLLESFLIRLSSLPHLPVRSDSQPRFVTVAGRLFTPFPRQFIYTLVAMPAQRRQATHSVRHRSSPILADEAAFKTRSQPLLAPVLAQSYGYVPPMQQFIDLTGDSPYVAQDGFSLDPRYLAQGGPLQVETYLNEEDLLASAPVSNGLLAPEIPAAVPAQHSMYLAPSPYMDEAQFLSTPAYVQNQLFMDSMLNMAEVPYGSLYPTFEPKVPIQIYTAPPMSNVLSQYSNIDSNDIANSDAYDSTAYYSSGSSIYSPSFPPSDTDLFSGTEQTPSPEMMTTAAFMTPNPYTSAPSGAFLDLTTMCQNTPGLRPSPVSAAFPAIANPRMLPSAPTSDEEDHCRSSPELHAKPFGGQQIRFMPNLEGPPVKVSRKSCTPAPRSSTPSCNRSPSRTPHISSRPSHVHPETIASYIQGPEEDGKYVCLYDNCMKRFGRKYNIQSHIQTHLSDRPYRCEICRAGFVRRHDLRRHARIHEGEKPYMCACSKGFARMDALTRHRQRGICVGAFTTEEDDIRKRRGRSATACPEGIKEEDYRSSLSPSPEPMP</sequence>
<evidence type="ECO:0000259" key="6">
    <source>
        <dbReference type="PROSITE" id="PS50157"/>
    </source>
</evidence>
<evidence type="ECO:0000256" key="2">
    <source>
        <dbReference type="ARBA" id="ARBA00022771"/>
    </source>
</evidence>
<dbReference type="GO" id="GO:0000978">
    <property type="term" value="F:RNA polymerase II cis-regulatory region sequence-specific DNA binding"/>
    <property type="evidence" value="ECO:0007669"/>
    <property type="project" value="TreeGrafter"/>
</dbReference>
<evidence type="ECO:0000256" key="1">
    <source>
        <dbReference type="ARBA" id="ARBA00022723"/>
    </source>
</evidence>
<dbReference type="PANTHER" id="PTHR23235:SF120">
    <property type="entry name" value="KRUPPEL-LIKE FACTOR 15"/>
    <property type="match status" value="1"/>
</dbReference>